<dbReference type="FunFam" id="3.40.50.720:FF:000084">
    <property type="entry name" value="Short-chain dehydrogenase reductase"/>
    <property type="match status" value="1"/>
</dbReference>
<reference evidence="3 4" key="1">
    <citation type="submission" date="2018-12" db="EMBL/GenBank/DDBJ databases">
        <authorList>
            <consortium name="Pathogen Informatics"/>
        </authorList>
    </citation>
    <scope>NUCLEOTIDE SEQUENCE [LARGE SCALE GENOMIC DNA]</scope>
    <source>
        <strain evidence="3 4">NCTC12227</strain>
    </source>
</reference>
<dbReference type="AlphaFoldDB" id="A0A448U990"/>
<comment type="similarity">
    <text evidence="1">Belongs to the short-chain dehydrogenases/reductases (SDR) family.</text>
</comment>
<dbReference type="Gene3D" id="3.40.50.720">
    <property type="entry name" value="NAD(P)-binding Rossmann-like Domain"/>
    <property type="match status" value="1"/>
</dbReference>
<accession>A0A448U990</accession>
<dbReference type="Proteomes" id="UP000268229">
    <property type="component" value="Chromosome"/>
</dbReference>
<sequence length="265" mass="28395">MSRLAQKTALVTGAARGIGEAIARSFAAEGAFVYLSDIRHEEGERVAESIGSNARYLPLDVREENDWEKAVQTIFTEQGKLDILVNNAGITGLEQGAAHNPEHASLDNWHAVHRTNLDGTFLGCRSAIRAMRPQGHGSIINISSRSGLVGIPSAAAYASSKAAIRNHSKSVALYCAQQGLKIRCNSIHPAAIFTPMWEPMLGEGEKRTAVMEAMVRDIPVHRFGQSEEVAMLAVLLASDEATYITGSEFNIDGGLLAGTSASPKQ</sequence>
<dbReference type="InterPro" id="IPR036291">
    <property type="entry name" value="NAD(P)-bd_dom_sf"/>
</dbReference>
<dbReference type="PRINTS" id="PR00081">
    <property type="entry name" value="GDHRDH"/>
</dbReference>
<keyword evidence="2 3" id="KW-0560">Oxidoreductase</keyword>
<dbReference type="OrthoDB" id="9803333at2"/>
<proteinExistence type="inferred from homology"/>
<organism evidence="3 4">
    <name type="scientific">Neisseria animaloris</name>
    <dbReference type="NCBI Taxonomy" id="326522"/>
    <lineage>
        <taxon>Bacteria</taxon>
        <taxon>Pseudomonadati</taxon>
        <taxon>Pseudomonadota</taxon>
        <taxon>Betaproteobacteria</taxon>
        <taxon>Neisseriales</taxon>
        <taxon>Neisseriaceae</taxon>
        <taxon>Neisseria</taxon>
    </lineage>
</organism>
<dbReference type="KEGG" id="nani:NCTC12227_00155"/>
<dbReference type="PANTHER" id="PTHR24321">
    <property type="entry name" value="DEHYDROGENASES, SHORT CHAIN"/>
    <property type="match status" value="1"/>
</dbReference>
<dbReference type="Pfam" id="PF13561">
    <property type="entry name" value="adh_short_C2"/>
    <property type="match status" value="1"/>
</dbReference>
<dbReference type="GO" id="GO:0004316">
    <property type="term" value="F:3-oxoacyl-[acyl-carrier-protein] reductase (NADPH) activity"/>
    <property type="evidence" value="ECO:0007669"/>
    <property type="project" value="UniProtKB-EC"/>
</dbReference>
<dbReference type="GO" id="GO:0047044">
    <property type="term" value="F:androstan-3-alpha,17-beta-diol dehydrogenase (NAD+) activity"/>
    <property type="evidence" value="ECO:0007669"/>
    <property type="project" value="UniProtKB-EC"/>
</dbReference>
<dbReference type="NCBIfam" id="NF005559">
    <property type="entry name" value="PRK07231.1"/>
    <property type="match status" value="1"/>
</dbReference>
<dbReference type="PANTHER" id="PTHR24321:SF15">
    <property type="entry name" value="OXIDOREDUCTASE UCPA"/>
    <property type="match status" value="1"/>
</dbReference>
<gene>
    <name evidence="3" type="primary">fabG_2</name>
    <name evidence="3" type="ORF">NCTC12227_00155</name>
</gene>
<evidence type="ECO:0000313" key="4">
    <source>
        <dbReference type="Proteomes" id="UP000268229"/>
    </source>
</evidence>
<dbReference type="InterPro" id="IPR002347">
    <property type="entry name" value="SDR_fam"/>
</dbReference>
<dbReference type="EMBL" id="LR134516">
    <property type="protein sequence ID" value="VEJ20449.1"/>
    <property type="molecule type" value="Genomic_DNA"/>
</dbReference>
<protein>
    <submittedName>
        <fullName evidence="3">3-ketoacyl-ACP reductase</fullName>
        <ecNumber evidence="3">1.1.1.100</ecNumber>
        <ecNumber evidence="3">1.1.1.53</ecNumber>
    </submittedName>
</protein>
<name>A0A448U990_9NEIS</name>
<dbReference type="PRINTS" id="PR00080">
    <property type="entry name" value="SDRFAMILY"/>
</dbReference>
<keyword evidence="4" id="KW-1185">Reference proteome</keyword>
<evidence type="ECO:0000313" key="3">
    <source>
        <dbReference type="EMBL" id="VEJ20449.1"/>
    </source>
</evidence>
<dbReference type="RefSeq" id="WP_126303744.1">
    <property type="nucleotide sequence ID" value="NZ_LR134516.1"/>
</dbReference>
<evidence type="ECO:0000256" key="1">
    <source>
        <dbReference type="ARBA" id="ARBA00006484"/>
    </source>
</evidence>
<dbReference type="EC" id="1.1.1.100" evidence="3"/>
<evidence type="ECO:0000256" key="2">
    <source>
        <dbReference type="ARBA" id="ARBA00023002"/>
    </source>
</evidence>
<dbReference type="EC" id="1.1.1.53" evidence="3"/>
<dbReference type="STRING" id="326522.BWD08_00580"/>
<dbReference type="SUPFAM" id="SSF51735">
    <property type="entry name" value="NAD(P)-binding Rossmann-fold domains"/>
    <property type="match status" value="1"/>
</dbReference>